<evidence type="ECO:0008006" key="7">
    <source>
        <dbReference type="Google" id="ProtNLM"/>
    </source>
</evidence>
<feature type="domain" description="Cytidyltransferase-like" evidence="4">
    <location>
        <begin position="339"/>
        <end position="432"/>
    </location>
</feature>
<dbReference type="KEGG" id="mamp:MAMA39_02770"/>
<name>A0A292IHN2_9MOLU</name>
<evidence type="ECO:0000313" key="5">
    <source>
        <dbReference type="EMBL" id="CDN40400.1"/>
    </source>
</evidence>
<dbReference type="InterPro" id="IPR014729">
    <property type="entry name" value="Rossmann-like_a/b/a_fold"/>
</dbReference>
<dbReference type="Gene3D" id="3.40.50.620">
    <property type="entry name" value="HUPs"/>
    <property type="match status" value="1"/>
</dbReference>
<dbReference type="InterPro" id="IPR029056">
    <property type="entry name" value="Ribokinase-like"/>
</dbReference>
<sequence>MPKILVIGDTILDRYLHLLPIKISNEAPVIIQQIINEHVNLGGGANIARNLAALDNEVTYCGLVSKETESLFTRLFAEQKIHAKVYVADGCISVKTRMISNGQQTGRFDSSTHVDEVTILKIQKKLKKYVLENLSKYDCVVISKYLDFFLTTKFINTISLHAKRINIPVILDNRFKDTVQVKNISILKLNYFEFKNLLTHPIQDTETLIFKELKLLRSKLRFDNIIITRASEPTIWINHQNEIQTFGVQSCQVVDATGAGDTFLSVLATYLKKFDLAQCVQLANTACSLVIQKPGTSMIDLHELSEVVGDLVFHNLKDDEWIFKKIANLKNKNKKIVFVNGVFDLLHSGHVELLTKAKALGDVLVIGINSDKSVKKIKGETRPITELADRMQVLSAIKYVDYLIPFDETDASQLLEKIQPDVYAKGADYTLASIVEKAALKYCKEVVFIKTSDRKTTSKIIDFIKKLS</sequence>
<dbReference type="Pfam" id="PF01467">
    <property type="entry name" value="CTP_transf_like"/>
    <property type="match status" value="1"/>
</dbReference>
<dbReference type="GO" id="GO:0033785">
    <property type="term" value="F:heptose 7-phosphate kinase activity"/>
    <property type="evidence" value="ECO:0007669"/>
    <property type="project" value="TreeGrafter"/>
</dbReference>
<dbReference type="InterPro" id="IPR004821">
    <property type="entry name" value="Cyt_trans-like"/>
</dbReference>
<dbReference type="GO" id="GO:0033786">
    <property type="term" value="F:heptose-1-phosphate adenylyltransferase activity"/>
    <property type="evidence" value="ECO:0007669"/>
    <property type="project" value="TreeGrafter"/>
</dbReference>
<evidence type="ECO:0000256" key="2">
    <source>
        <dbReference type="ARBA" id="ARBA00023277"/>
    </source>
</evidence>
<organism evidence="5 6">
    <name type="scientific">Mycoplasma amphoriforme A39</name>
    <dbReference type="NCBI Taxonomy" id="572419"/>
    <lineage>
        <taxon>Bacteria</taxon>
        <taxon>Bacillati</taxon>
        <taxon>Mycoplasmatota</taxon>
        <taxon>Mollicutes</taxon>
        <taxon>Mycoplasmataceae</taxon>
        <taxon>Mycoplasma</taxon>
    </lineage>
</organism>
<reference evidence="5 6" key="1">
    <citation type="journal article" date="2015" name="Clin. Infect. Dis.">
        <title>Genomic Investigations unmask Mycoplasma amphoriforme, a new respiratory pathogen.</title>
        <authorList>
            <person name="Gillespie S.H."/>
            <person name="Ling C.L."/>
            <person name="Oravcova K."/>
            <person name="Pinheiro M."/>
            <person name="Wells L."/>
            <person name="Bryant J.M."/>
            <person name="McHugh T.D."/>
            <person name="Bebear C."/>
            <person name="Webster D."/>
            <person name="Harris S.R."/>
            <person name="Seth-Smith H.M."/>
            <person name="Thomson N.R."/>
        </authorList>
    </citation>
    <scope>NUCLEOTIDE SEQUENCE [LARGE SCALE GENOMIC DNA]</scope>
    <source>
        <strain evidence="5 6">A39</strain>
    </source>
</reference>
<gene>
    <name evidence="5" type="ORF">MAMA39_02770</name>
</gene>
<dbReference type="NCBIfam" id="TIGR00125">
    <property type="entry name" value="cyt_tran_rel"/>
    <property type="match status" value="1"/>
</dbReference>
<dbReference type="AlphaFoldDB" id="A0A292IHN2"/>
<dbReference type="InterPro" id="IPR011611">
    <property type="entry name" value="PfkB_dom"/>
</dbReference>
<dbReference type="EMBL" id="HG937516">
    <property type="protein sequence ID" value="CDN40400.1"/>
    <property type="molecule type" value="Genomic_DNA"/>
</dbReference>
<evidence type="ECO:0000259" key="3">
    <source>
        <dbReference type="Pfam" id="PF00294"/>
    </source>
</evidence>
<evidence type="ECO:0000256" key="1">
    <source>
        <dbReference type="ARBA" id="ARBA00023268"/>
    </source>
</evidence>
<dbReference type="GO" id="GO:0005829">
    <property type="term" value="C:cytosol"/>
    <property type="evidence" value="ECO:0007669"/>
    <property type="project" value="TreeGrafter"/>
</dbReference>
<dbReference type="Gene3D" id="3.40.1190.20">
    <property type="match status" value="1"/>
</dbReference>
<dbReference type="SUPFAM" id="SSF52374">
    <property type="entry name" value="Nucleotidylyl transferase"/>
    <property type="match status" value="1"/>
</dbReference>
<dbReference type="RefSeq" id="WP_343251745.1">
    <property type="nucleotide sequence ID" value="NZ_HG937516.1"/>
</dbReference>
<evidence type="ECO:0000313" key="6">
    <source>
        <dbReference type="Proteomes" id="UP000261764"/>
    </source>
</evidence>
<dbReference type="Proteomes" id="UP000261764">
    <property type="component" value="Chromosome I"/>
</dbReference>
<evidence type="ECO:0000259" key="4">
    <source>
        <dbReference type="Pfam" id="PF01467"/>
    </source>
</evidence>
<dbReference type="PANTHER" id="PTHR46969:SF1">
    <property type="entry name" value="BIFUNCTIONAL PROTEIN HLDE"/>
    <property type="match status" value="1"/>
</dbReference>
<dbReference type="Pfam" id="PF00294">
    <property type="entry name" value="PfkB"/>
    <property type="match status" value="1"/>
</dbReference>
<accession>A0A292IHN2</accession>
<proteinExistence type="predicted"/>
<dbReference type="SUPFAM" id="SSF53613">
    <property type="entry name" value="Ribokinase-like"/>
    <property type="match status" value="1"/>
</dbReference>
<protein>
    <recommendedName>
        <fullName evidence="7">D-glycero-beta-D-manno-heptose 1-phosphate adenylyltransferase</fullName>
    </recommendedName>
</protein>
<feature type="domain" description="Carbohydrate kinase PfkB" evidence="3">
    <location>
        <begin position="1"/>
        <end position="297"/>
    </location>
</feature>
<dbReference type="PANTHER" id="PTHR46969">
    <property type="entry name" value="BIFUNCTIONAL PROTEIN HLDE"/>
    <property type="match status" value="1"/>
</dbReference>
<keyword evidence="1" id="KW-0511">Multifunctional enzyme</keyword>
<keyword evidence="2" id="KW-0119">Carbohydrate metabolism</keyword>
<keyword evidence="6" id="KW-1185">Reference proteome</keyword>